<dbReference type="PRINTS" id="PR00395">
    <property type="entry name" value="RIBOSOMALS2"/>
</dbReference>
<evidence type="ECO:0000256" key="1">
    <source>
        <dbReference type="ARBA" id="ARBA00006242"/>
    </source>
</evidence>
<dbReference type="GO" id="GO:0003735">
    <property type="term" value="F:structural constituent of ribosome"/>
    <property type="evidence" value="ECO:0007669"/>
    <property type="project" value="InterPro"/>
</dbReference>
<dbReference type="PANTHER" id="PTHR12534">
    <property type="entry name" value="30S RIBOSOMAL PROTEIN S2 PROKARYOTIC AND ORGANELLAR"/>
    <property type="match status" value="1"/>
</dbReference>
<keyword evidence="2 5" id="KW-0689">Ribosomal protein</keyword>
<accession>A0A2H0K6L1</accession>
<dbReference type="PROSITE" id="PS00963">
    <property type="entry name" value="RIBOSOMAL_S2_2"/>
    <property type="match status" value="1"/>
</dbReference>
<proteinExistence type="inferred from homology"/>
<evidence type="ECO:0000256" key="4">
    <source>
        <dbReference type="ARBA" id="ARBA00035256"/>
    </source>
</evidence>
<dbReference type="PANTHER" id="PTHR12534:SF0">
    <property type="entry name" value="SMALL RIBOSOMAL SUBUNIT PROTEIN US2M"/>
    <property type="match status" value="1"/>
</dbReference>
<evidence type="ECO:0000313" key="7">
    <source>
        <dbReference type="EMBL" id="PIQ66876.1"/>
    </source>
</evidence>
<keyword evidence="3 5" id="KW-0687">Ribonucleoprotein</keyword>
<dbReference type="GO" id="GO:0006412">
    <property type="term" value="P:translation"/>
    <property type="evidence" value="ECO:0007669"/>
    <property type="project" value="UniProtKB-UniRule"/>
</dbReference>
<dbReference type="InterPro" id="IPR018130">
    <property type="entry name" value="Ribosomal_uS2_CS"/>
</dbReference>
<evidence type="ECO:0000256" key="6">
    <source>
        <dbReference type="RuleBase" id="RU003631"/>
    </source>
</evidence>
<dbReference type="SUPFAM" id="SSF52313">
    <property type="entry name" value="Ribosomal protein S2"/>
    <property type="match status" value="1"/>
</dbReference>
<dbReference type="NCBIfam" id="TIGR01011">
    <property type="entry name" value="rpsB_bact"/>
    <property type="match status" value="1"/>
</dbReference>
<organism evidence="7 8">
    <name type="scientific">Candidatus Zambryskibacteria bacterium CG11_big_fil_rev_8_21_14_0_20_40_24</name>
    <dbReference type="NCBI Taxonomy" id="1975116"/>
    <lineage>
        <taxon>Bacteria</taxon>
        <taxon>Candidatus Zambryskiibacteriota</taxon>
    </lineage>
</organism>
<dbReference type="AlphaFoldDB" id="A0A2H0K6L1"/>
<dbReference type="Proteomes" id="UP000229834">
    <property type="component" value="Unassembled WGS sequence"/>
</dbReference>
<dbReference type="InterPro" id="IPR023591">
    <property type="entry name" value="Ribosomal_uS2_flav_dom_sf"/>
</dbReference>
<dbReference type="InterPro" id="IPR001865">
    <property type="entry name" value="Ribosomal_uS2"/>
</dbReference>
<gene>
    <name evidence="5 7" type="primary">rpsB</name>
    <name evidence="7" type="ORF">COV95_01865</name>
</gene>
<dbReference type="CDD" id="cd01425">
    <property type="entry name" value="RPS2"/>
    <property type="match status" value="1"/>
</dbReference>
<dbReference type="InterPro" id="IPR005706">
    <property type="entry name" value="Ribosomal_uS2_bac/mit/plastid"/>
</dbReference>
<reference evidence="7 8" key="1">
    <citation type="submission" date="2017-09" db="EMBL/GenBank/DDBJ databases">
        <title>Depth-based differentiation of microbial function through sediment-hosted aquifers and enrichment of novel symbionts in the deep terrestrial subsurface.</title>
        <authorList>
            <person name="Probst A.J."/>
            <person name="Ladd B."/>
            <person name="Jarett J.K."/>
            <person name="Geller-Mcgrath D.E."/>
            <person name="Sieber C.M."/>
            <person name="Emerson J.B."/>
            <person name="Anantharaman K."/>
            <person name="Thomas B.C."/>
            <person name="Malmstrom R."/>
            <person name="Stieglmeier M."/>
            <person name="Klingl A."/>
            <person name="Woyke T."/>
            <person name="Ryan C.M."/>
            <person name="Banfield J.F."/>
        </authorList>
    </citation>
    <scope>NUCLEOTIDE SEQUENCE [LARGE SCALE GENOMIC DNA]</scope>
    <source>
        <strain evidence="7">CG11_big_fil_rev_8_21_14_0_20_40_24</strain>
    </source>
</reference>
<protein>
    <recommendedName>
        <fullName evidence="4 5">Small ribosomal subunit protein uS2</fullName>
    </recommendedName>
</protein>
<dbReference type="Pfam" id="PF00318">
    <property type="entry name" value="Ribosomal_S2"/>
    <property type="match status" value="1"/>
</dbReference>
<dbReference type="Gene3D" id="3.40.50.10490">
    <property type="entry name" value="Glucose-6-phosphate isomerase like protein, domain 1"/>
    <property type="match status" value="1"/>
</dbReference>
<sequence>MNAKEKQKNDKIEGLFKVGAHFGMIKSRRHPSTKGYIFGAKNKVEIFDLGKTVEALERAKEAVRSVAENNGAMLIVGGKNEAQRAVSNAGESLQAPYVAGRWLGGTLTNFSEIRKRINKLEDLLSQKEKGELAKYTKKERLLIDRDIVYLQKFFSSLITLKGLPKLMFVIDPKREHIAVAEALNLNIPIVALASSDCNVREIDYPIPANDSSAASIAYFVNEIAQAYQKGKQDAPSTTEKTKVD</sequence>
<evidence type="ECO:0000256" key="5">
    <source>
        <dbReference type="HAMAP-Rule" id="MF_00291"/>
    </source>
</evidence>
<dbReference type="GO" id="GO:0022627">
    <property type="term" value="C:cytosolic small ribosomal subunit"/>
    <property type="evidence" value="ECO:0007669"/>
    <property type="project" value="TreeGrafter"/>
</dbReference>
<evidence type="ECO:0000256" key="2">
    <source>
        <dbReference type="ARBA" id="ARBA00022980"/>
    </source>
</evidence>
<evidence type="ECO:0000256" key="3">
    <source>
        <dbReference type="ARBA" id="ARBA00023274"/>
    </source>
</evidence>
<dbReference type="HAMAP" id="MF_00291_B">
    <property type="entry name" value="Ribosomal_uS2_B"/>
    <property type="match status" value="1"/>
</dbReference>
<comment type="similarity">
    <text evidence="1 5 6">Belongs to the universal ribosomal protein uS2 family.</text>
</comment>
<dbReference type="EMBL" id="PCVC01000053">
    <property type="protein sequence ID" value="PIQ66876.1"/>
    <property type="molecule type" value="Genomic_DNA"/>
</dbReference>
<name>A0A2H0K6L1_9BACT</name>
<evidence type="ECO:0000313" key="8">
    <source>
        <dbReference type="Proteomes" id="UP000229834"/>
    </source>
</evidence>
<comment type="caution">
    <text evidence="7">The sequence shown here is derived from an EMBL/GenBank/DDBJ whole genome shotgun (WGS) entry which is preliminary data.</text>
</comment>
<dbReference type="Gene3D" id="1.10.287.610">
    <property type="entry name" value="Helix hairpin bin"/>
    <property type="match status" value="1"/>
</dbReference>